<comment type="caution">
    <text evidence="3">The sequence shown here is derived from an EMBL/GenBank/DDBJ whole genome shotgun (WGS) entry which is preliminary data.</text>
</comment>
<protein>
    <submittedName>
        <fullName evidence="3">Gfo/Idh/MocA family oxidoreductase</fullName>
    </submittedName>
</protein>
<dbReference type="SUPFAM" id="SSF51735">
    <property type="entry name" value="NAD(P)-binding Rossmann-fold domains"/>
    <property type="match status" value="1"/>
</dbReference>
<dbReference type="PANTHER" id="PTHR43377:SF1">
    <property type="entry name" value="BILIVERDIN REDUCTASE A"/>
    <property type="match status" value="1"/>
</dbReference>
<dbReference type="Gene3D" id="3.40.50.720">
    <property type="entry name" value="NAD(P)-binding Rossmann-like Domain"/>
    <property type="match status" value="1"/>
</dbReference>
<dbReference type="InterPro" id="IPR055170">
    <property type="entry name" value="GFO_IDH_MocA-like_dom"/>
</dbReference>
<dbReference type="InterPro" id="IPR000683">
    <property type="entry name" value="Gfo/Idh/MocA-like_OxRdtase_N"/>
</dbReference>
<feature type="domain" description="Gfo/Idh/MocA-like oxidoreductase N-terminal" evidence="1">
    <location>
        <begin position="6"/>
        <end position="120"/>
    </location>
</feature>
<dbReference type="Gene3D" id="3.30.360.10">
    <property type="entry name" value="Dihydrodipicolinate Reductase, domain 2"/>
    <property type="match status" value="1"/>
</dbReference>
<dbReference type="Proteomes" id="UP001596099">
    <property type="component" value="Unassembled WGS sequence"/>
</dbReference>
<dbReference type="AlphaFoldDB" id="A0ABD5RIJ9"/>
<reference evidence="3 4" key="1">
    <citation type="journal article" date="2019" name="Int. J. Syst. Evol. Microbiol.">
        <title>The Global Catalogue of Microorganisms (GCM) 10K type strain sequencing project: providing services to taxonomists for standard genome sequencing and annotation.</title>
        <authorList>
            <consortium name="The Broad Institute Genomics Platform"/>
            <consortium name="The Broad Institute Genome Sequencing Center for Infectious Disease"/>
            <person name="Wu L."/>
            <person name="Ma J."/>
        </authorList>
    </citation>
    <scope>NUCLEOTIDE SEQUENCE [LARGE SCALE GENOMIC DNA]</scope>
    <source>
        <strain evidence="3 4">CGMCC 1.12543</strain>
    </source>
</reference>
<dbReference type="SUPFAM" id="SSF55347">
    <property type="entry name" value="Glyceraldehyde-3-phosphate dehydrogenase-like, C-terminal domain"/>
    <property type="match status" value="1"/>
</dbReference>
<name>A0ABD5RIJ9_9EURY</name>
<feature type="domain" description="GFO/IDH/MocA-like oxidoreductase" evidence="2">
    <location>
        <begin position="153"/>
        <end position="229"/>
    </location>
</feature>
<evidence type="ECO:0000259" key="1">
    <source>
        <dbReference type="Pfam" id="PF01408"/>
    </source>
</evidence>
<dbReference type="RefSeq" id="WP_247418813.1">
    <property type="nucleotide sequence ID" value="NZ_JALLGW010000002.1"/>
</dbReference>
<gene>
    <name evidence="3" type="ORF">ACFPYI_02210</name>
</gene>
<evidence type="ECO:0000313" key="3">
    <source>
        <dbReference type="EMBL" id="MFC5970135.1"/>
    </source>
</evidence>
<organism evidence="3 4">
    <name type="scientific">Halomarina salina</name>
    <dbReference type="NCBI Taxonomy" id="1872699"/>
    <lineage>
        <taxon>Archaea</taxon>
        <taxon>Methanobacteriati</taxon>
        <taxon>Methanobacteriota</taxon>
        <taxon>Stenosarchaea group</taxon>
        <taxon>Halobacteria</taxon>
        <taxon>Halobacteriales</taxon>
        <taxon>Natronomonadaceae</taxon>
        <taxon>Halomarina</taxon>
    </lineage>
</organism>
<accession>A0ABD5RIJ9</accession>
<dbReference type="EMBL" id="JBHSQH010000001">
    <property type="protein sequence ID" value="MFC5970135.1"/>
    <property type="molecule type" value="Genomic_DNA"/>
</dbReference>
<dbReference type="InterPro" id="IPR051450">
    <property type="entry name" value="Gfo/Idh/MocA_Oxidoreductases"/>
</dbReference>
<sequence length="324" mass="35089">MTETTRTGVIGVGYMGWNHARQYSELPNVDLVGVADRDQKRAVQTAREFDTEARSVEGLLDSVDAVSIAVPTQHHADLIDDCFDAGVHVLVEKPFVDDLDRGRALVERSEATGLTLQVGHVERFNPAVQTLADIASHLDVIAFSTRRVGPGVDRQLTDSVALDLMIHDIDIVLSMVDAPLDDLTSVSTANGQHATAALRFEDGVVADMTASRVTQREERTIEVVTESGCLLADCIDQSVEVHRTSSGLQESMNGHRLYQCDGVVERPSVQQADPLRRELESFVETVAAGTLPLVDGTDGLRAVELAQRVERAALVEALAEEVSG</sequence>
<dbReference type="InterPro" id="IPR036291">
    <property type="entry name" value="NAD(P)-bd_dom_sf"/>
</dbReference>
<dbReference type="Pfam" id="PF01408">
    <property type="entry name" value="GFO_IDH_MocA"/>
    <property type="match status" value="1"/>
</dbReference>
<proteinExistence type="predicted"/>
<dbReference type="Pfam" id="PF22725">
    <property type="entry name" value="GFO_IDH_MocA_C3"/>
    <property type="match status" value="1"/>
</dbReference>
<keyword evidence="4" id="KW-1185">Reference proteome</keyword>
<evidence type="ECO:0000259" key="2">
    <source>
        <dbReference type="Pfam" id="PF22725"/>
    </source>
</evidence>
<dbReference type="PANTHER" id="PTHR43377">
    <property type="entry name" value="BILIVERDIN REDUCTASE A"/>
    <property type="match status" value="1"/>
</dbReference>
<evidence type="ECO:0000313" key="4">
    <source>
        <dbReference type="Proteomes" id="UP001596099"/>
    </source>
</evidence>